<gene>
    <name evidence="1" type="ORF">D9753_34680</name>
</gene>
<protein>
    <submittedName>
        <fullName evidence="1">Uncharacterized protein</fullName>
    </submittedName>
</protein>
<dbReference type="RefSeq" id="WP_121790608.1">
    <property type="nucleotide sequence ID" value="NZ_CP033073.1"/>
</dbReference>
<reference evidence="1 2" key="1">
    <citation type="submission" date="2018-10" db="EMBL/GenBank/DDBJ databases">
        <title>The genome of Streptomyces dangxiongensis Z022.</title>
        <authorList>
            <person name="Zhang B."/>
        </authorList>
    </citation>
    <scope>NUCLEOTIDE SEQUENCE [LARGE SCALE GENOMIC DNA]</scope>
    <source>
        <strain evidence="1 2">Z022</strain>
    </source>
</reference>
<sequence length="60" mass="7150">MSRRRQWPRLFAYGDLELSVCRCRKIVLICIQAWRDVIELPTERSSAVRGHHEKTPLGEW</sequence>
<evidence type="ECO:0000313" key="1">
    <source>
        <dbReference type="EMBL" id="AYN43182.1"/>
    </source>
</evidence>
<dbReference type="OrthoDB" id="3637795at2"/>
<dbReference type="Proteomes" id="UP000268329">
    <property type="component" value="Chromosome"/>
</dbReference>
<dbReference type="KEGG" id="sdd:D9753_34680"/>
<evidence type="ECO:0000313" key="2">
    <source>
        <dbReference type="Proteomes" id="UP000268329"/>
    </source>
</evidence>
<dbReference type="EMBL" id="CP033073">
    <property type="protein sequence ID" value="AYN43182.1"/>
    <property type="molecule type" value="Genomic_DNA"/>
</dbReference>
<organism evidence="1 2">
    <name type="scientific">Streptomyces dangxiongensis</name>
    <dbReference type="NCBI Taxonomy" id="1442032"/>
    <lineage>
        <taxon>Bacteria</taxon>
        <taxon>Bacillati</taxon>
        <taxon>Actinomycetota</taxon>
        <taxon>Actinomycetes</taxon>
        <taxon>Kitasatosporales</taxon>
        <taxon>Streptomycetaceae</taxon>
        <taxon>Streptomyces</taxon>
    </lineage>
</organism>
<proteinExistence type="predicted"/>
<dbReference type="AlphaFoldDB" id="A0A3G2JQL2"/>
<name>A0A3G2JQL2_9ACTN</name>
<keyword evidence="2" id="KW-1185">Reference proteome</keyword>
<accession>A0A3G2JQL2</accession>